<protein>
    <submittedName>
        <fullName evidence="3">Uncharacterized protein</fullName>
    </submittedName>
</protein>
<dbReference type="EMBL" id="LJBN01000178">
    <property type="protein sequence ID" value="OOQ84577.1"/>
    <property type="molecule type" value="Genomic_DNA"/>
</dbReference>
<proteinExistence type="predicted"/>
<accession>A0A1S9RGE1</accession>
<dbReference type="Proteomes" id="UP000190744">
    <property type="component" value="Unassembled WGS sequence"/>
</dbReference>
<feature type="region of interest" description="Disordered" evidence="1">
    <location>
        <begin position="53"/>
        <end position="93"/>
    </location>
</feature>
<evidence type="ECO:0000313" key="4">
    <source>
        <dbReference type="Proteomes" id="UP000190744"/>
    </source>
</evidence>
<keyword evidence="2" id="KW-1133">Transmembrane helix</keyword>
<feature type="compositionally biased region" description="Basic and acidic residues" evidence="1">
    <location>
        <begin position="84"/>
        <end position="93"/>
    </location>
</feature>
<reference evidence="4" key="1">
    <citation type="submission" date="2015-09" db="EMBL/GenBank/DDBJ databases">
        <authorList>
            <person name="Fill T.P."/>
            <person name="Baretta J.F."/>
            <person name="de Almeida L.G."/>
            <person name="Rocha M."/>
            <person name="de Souza D.H."/>
            <person name="Malavazi I."/>
            <person name="Cerdeira L.T."/>
            <person name="Hong H."/>
            <person name="Samborskyy M."/>
            <person name="de Vasconcelos A.T."/>
            <person name="Leadlay P."/>
            <person name="Rodrigues-Filho E."/>
        </authorList>
    </citation>
    <scope>NUCLEOTIDE SEQUENCE [LARGE SCALE GENOMIC DNA]</scope>
    <source>
        <strain evidence="4">LaBioMMi 136</strain>
    </source>
</reference>
<evidence type="ECO:0000256" key="2">
    <source>
        <dbReference type="SAM" id="Phobius"/>
    </source>
</evidence>
<keyword evidence="2" id="KW-0812">Transmembrane</keyword>
<evidence type="ECO:0000256" key="1">
    <source>
        <dbReference type="SAM" id="MobiDB-lite"/>
    </source>
</evidence>
<dbReference type="AlphaFoldDB" id="A0A1S9RGE1"/>
<name>A0A1S9RGE1_PENBI</name>
<feature type="compositionally biased region" description="Polar residues" evidence="1">
    <location>
        <begin position="60"/>
        <end position="69"/>
    </location>
</feature>
<organism evidence="3 4">
    <name type="scientific">Penicillium brasilianum</name>
    <dbReference type="NCBI Taxonomy" id="104259"/>
    <lineage>
        <taxon>Eukaryota</taxon>
        <taxon>Fungi</taxon>
        <taxon>Dikarya</taxon>
        <taxon>Ascomycota</taxon>
        <taxon>Pezizomycotina</taxon>
        <taxon>Eurotiomycetes</taxon>
        <taxon>Eurotiomycetidae</taxon>
        <taxon>Eurotiales</taxon>
        <taxon>Aspergillaceae</taxon>
        <taxon>Penicillium</taxon>
    </lineage>
</organism>
<gene>
    <name evidence="3" type="ORF">PEBR_29580</name>
</gene>
<comment type="caution">
    <text evidence="3">The sequence shown here is derived from an EMBL/GenBank/DDBJ whole genome shotgun (WGS) entry which is preliminary data.</text>
</comment>
<sequence>MAEGWMTTNKVDDVLTLITAVITMVLFLRKIWKWTGKWRERLLTWLQQIGRQQTGGQQGDLESQTSPPTQADAIDLPGVPQTSPRDDGGNSSD</sequence>
<evidence type="ECO:0000313" key="3">
    <source>
        <dbReference type="EMBL" id="OOQ84577.1"/>
    </source>
</evidence>
<feature type="transmembrane region" description="Helical" evidence="2">
    <location>
        <begin position="14"/>
        <end position="32"/>
    </location>
</feature>
<keyword evidence="2" id="KW-0472">Membrane</keyword>